<sequence>MTKLLILDQAPTQLDQTSFGGLPVKTIGTHIDWPICDNCQGAMQYLGKVKTDLGLELIFMCSQDPGMCDDWDADGGGNTVLVIDNTNALEHFQPTESENTLRETEYSAKIIEDQYLDYAESRQQWSCKKREILGQLSGQAEWIQNDETPNCDCCQQPMRFIAQLEEGPDHRTSMNFGGAGSAYLFDCPQGKTAKFLWQC</sequence>
<evidence type="ECO:0000313" key="1">
    <source>
        <dbReference type="EMBL" id="AYO54288.1"/>
    </source>
</evidence>
<evidence type="ECO:0008006" key="3">
    <source>
        <dbReference type="Google" id="ProtNLM"/>
    </source>
</evidence>
<evidence type="ECO:0000313" key="2">
    <source>
        <dbReference type="Proteomes" id="UP000279962"/>
    </source>
</evidence>
<gene>
    <name evidence="1" type="ORF">CDG68_11850</name>
</gene>
<accession>A0A3G2T272</accession>
<dbReference type="EMBL" id="CP033133">
    <property type="protein sequence ID" value="AYO54288.1"/>
    <property type="molecule type" value="Genomic_DNA"/>
</dbReference>
<protein>
    <recommendedName>
        <fullName evidence="3">DUF1963 domain-containing protein</fullName>
    </recommendedName>
</protein>
<name>A0A3G2T272_9GAMM</name>
<dbReference type="AlphaFoldDB" id="A0A3G2T272"/>
<reference evidence="1 2" key="1">
    <citation type="submission" date="2018-10" db="EMBL/GenBank/DDBJ databases">
        <title>The complete genome of Acinetobacter wuhouensis strain WCHAW010062.</title>
        <authorList>
            <person name="Hu Y."/>
            <person name="Long H."/>
            <person name="Feng Y."/>
            <person name="Zong Z."/>
        </authorList>
    </citation>
    <scope>NUCLEOTIDE SEQUENCE [LARGE SCALE GENOMIC DNA]</scope>
    <source>
        <strain evidence="1 2">WCHAW010062</strain>
    </source>
</reference>
<organism evidence="1 2">
    <name type="scientific">Acinetobacter wuhouensis</name>
    <dbReference type="NCBI Taxonomy" id="1879050"/>
    <lineage>
        <taxon>Bacteria</taxon>
        <taxon>Pseudomonadati</taxon>
        <taxon>Pseudomonadota</taxon>
        <taxon>Gammaproteobacteria</taxon>
        <taxon>Moraxellales</taxon>
        <taxon>Moraxellaceae</taxon>
        <taxon>Acinetobacter</taxon>
    </lineage>
</organism>
<dbReference type="Proteomes" id="UP000279962">
    <property type="component" value="Chromosome"/>
</dbReference>
<dbReference type="RefSeq" id="WP_087551893.1">
    <property type="nucleotide sequence ID" value="NZ_CP033133.1"/>
</dbReference>
<proteinExistence type="predicted"/>